<name>A0ACA9SYR2_9GLOM</name>
<organism evidence="1 2">
    <name type="scientific">Racocetra persica</name>
    <dbReference type="NCBI Taxonomy" id="160502"/>
    <lineage>
        <taxon>Eukaryota</taxon>
        <taxon>Fungi</taxon>
        <taxon>Fungi incertae sedis</taxon>
        <taxon>Mucoromycota</taxon>
        <taxon>Glomeromycotina</taxon>
        <taxon>Glomeromycetes</taxon>
        <taxon>Diversisporales</taxon>
        <taxon>Gigasporaceae</taxon>
        <taxon>Racocetra</taxon>
    </lineage>
</organism>
<comment type="caution">
    <text evidence="1">The sequence shown here is derived from an EMBL/GenBank/DDBJ whole genome shotgun (WGS) entry which is preliminary data.</text>
</comment>
<dbReference type="EMBL" id="CAJVQC010173989">
    <property type="protein sequence ID" value="CAG8851056.1"/>
    <property type="molecule type" value="Genomic_DNA"/>
</dbReference>
<accession>A0ACA9SYR2</accession>
<dbReference type="Proteomes" id="UP000789920">
    <property type="component" value="Unassembled WGS sequence"/>
</dbReference>
<sequence>TLEFDGFYDLKKYSLADYVIPRNRSSIKHLSCRADLSSIHPFNATKADTLGIIIQIANKNLTKFNVRWYTPSEDTSPYYKSEIQTIHDED</sequence>
<evidence type="ECO:0000313" key="1">
    <source>
        <dbReference type="EMBL" id="CAG8851056.1"/>
    </source>
</evidence>
<reference evidence="1" key="1">
    <citation type="submission" date="2021-06" db="EMBL/GenBank/DDBJ databases">
        <authorList>
            <person name="Kallberg Y."/>
            <person name="Tangrot J."/>
            <person name="Rosling A."/>
        </authorList>
    </citation>
    <scope>NUCLEOTIDE SEQUENCE</scope>
    <source>
        <strain evidence="1">MA461A</strain>
    </source>
</reference>
<proteinExistence type="predicted"/>
<feature type="non-terminal residue" evidence="1">
    <location>
        <position position="90"/>
    </location>
</feature>
<gene>
    <name evidence="1" type="ORF">RPERSI_LOCUS36385</name>
</gene>
<protein>
    <submittedName>
        <fullName evidence="1">11062_t:CDS:1</fullName>
    </submittedName>
</protein>
<keyword evidence="2" id="KW-1185">Reference proteome</keyword>
<feature type="non-terminal residue" evidence="1">
    <location>
        <position position="1"/>
    </location>
</feature>
<evidence type="ECO:0000313" key="2">
    <source>
        <dbReference type="Proteomes" id="UP000789920"/>
    </source>
</evidence>